<keyword evidence="2" id="KW-1185">Reference proteome</keyword>
<sequence>MYIIAERGAPATLLLNIVLHQLLLRKGFIHSCKRAQLLSISLIALYCSSCEKIDKMIFGFWSLIRSVHPVEVKLGKMLDLVAKHIVIGRLPNLKDDFSFWTVAESYRWSALLDAKFGEGCHLQYIPSGFSALGQMGNMGPGARIPALQMALLQLCNQINTLEGCKFGDKCHFTYSDMELGNPGSPGYKDPIAMRPPMGSYDGRVKPSPDRLVAAADFGANFFCDFGMDGWY</sequence>
<accession>A0AAD8MQV0</accession>
<evidence type="ECO:0000313" key="2">
    <source>
        <dbReference type="Proteomes" id="UP001237642"/>
    </source>
</evidence>
<comment type="caution">
    <text evidence="1">The sequence shown here is derived from an EMBL/GenBank/DDBJ whole genome shotgun (WGS) entry which is preliminary data.</text>
</comment>
<proteinExistence type="predicted"/>
<organism evidence="1 2">
    <name type="scientific">Heracleum sosnowskyi</name>
    <dbReference type="NCBI Taxonomy" id="360622"/>
    <lineage>
        <taxon>Eukaryota</taxon>
        <taxon>Viridiplantae</taxon>
        <taxon>Streptophyta</taxon>
        <taxon>Embryophyta</taxon>
        <taxon>Tracheophyta</taxon>
        <taxon>Spermatophyta</taxon>
        <taxon>Magnoliopsida</taxon>
        <taxon>eudicotyledons</taxon>
        <taxon>Gunneridae</taxon>
        <taxon>Pentapetalae</taxon>
        <taxon>asterids</taxon>
        <taxon>campanulids</taxon>
        <taxon>Apiales</taxon>
        <taxon>Apiaceae</taxon>
        <taxon>Apioideae</taxon>
        <taxon>apioid superclade</taxon>
        <taxon>Tordylieae</taxon>
        <taxon>Tordyliinae</taxon>
        <taxon>Heracleum</taxon>
    </lineage>
</organism>
<gene>
    <name evidence="1" type="ORF">POM88_023895</name>
</gene>
<reference evidence="1" key="1">
    <citation type="submission" date="2023-02" db="EMBL/GenBank/DDBJ databases">
        <title>Genome of toxic invasive species Heracleum sosnowskyi carries increased number of genes despite the absence of recent whole-genome duplications.</title>
        <authorList>
            <person name="Schelkunov M."/>
            <person name="Shtratnikova V."/>
            <person name="Makarenko M."/>
            <person name="Klepikova A."/>
            <person name="Omelchenko D."/>
            <person name="Novikova G."/>
            <person name="Obukhova E."/>
            <person name="Bogdanov V."/>
            <person name="Penin A."/>
            <person name="Logacheva M."/>
        </authorList>
    </citation>
    <scope>NUCLEOTIDE SEQUENCE</scope>
    <source>
        <strain evidence="1">Hsosn_3</strain>
        <tissue evidence="1">Leaf</tissue>
    </source>
</reference>
<dbReference type="AlphaFoldDB" id="A0AAD8MQV0"/>
<dbReference type="EMBL" id="JAUIZM010000005">
    <property type="protein sequence ID" value="KAK1386160.1"/>
    <property type="molecule type" value="Genomic_DNA"/>
</dbReference>
<dbReference type="Proteomes" id="UP001237642">
    <property type="component" value="Unassembled WGS sequence"/>
</dbReference>
<protein>
    <submittedName>
        <fullName evidence="1">Uncharacterized protein</fullName>
    </submittedName>
</protein>
<reference evidence="1" key="2">
    <citation type="submission" date="2023-05" db="EMBL/GenBank/DDBJ databases">
        <authorList>
            <person name="Schelkunov M.I."/>
        </authorList>
    </citation>
    <scope>NUCLEOTIDE SEQUENCE</scope>
    <source>
        <strain evidence="1">Hsosn_3</strain>
        <tissue evidence="1">Leaf</tissue>
    </source>
</reference>
<name>A0AAD8MQV0_9APIA</name>
<evidence type="ECO:0000313" key="1">
    <source>
        <dbReference type="EMBL" id="KAK1386160.1"/>
    </source>
</evidence>